<dbReference type="AlphaFoldDB" id="A0AAD5X5E7"/>
<accession>A0AAD5X5E7</accession>
<evidence type="ECO:0000313" key="6">
    <source>
        <dbReference type="Proteomes" id="UP001212841"/>
    </source>
</evidence>
<dbReference type="GO" id="GO:0005576">
    <property type="term" value="C:extracellular region"/>
    <property type="evidence" value="ECO:0007669"/>
    <property type="project" value="InterPro"/>
</dbReference>
<dbReference type="InterPro" id="IPR000254">
    <property type="entry name" value="CBD"/>
</dbReference>
<evidence type="ECO:0000259" key="4">
    <source>
        <dbReference type="PROSITE" id="PS51164"/>
    </source>
</evidence>
<protein>
    <recommendedName>
        <fullName evidence="4">CBM1 domain-containing protein</fullName>
    </recommendedName>
</protein>
<dbReference type="EMBL" id="JADGJD010000052">
    <property type="protein sequence ID" value="KAJ3055937.1"/>
    <property type="molecule type" value="Genomic_DNA"/>
</dbReference>
<dbReference type="SMART" id="SM00236">
    <property type="entry name" value="fCBD"/>
    <property type="match status" value="1"/>
</dbReference>
<evidence type="ECO:0000256" key="1">
    <source>
        <dbReference type="ARBA" id="ARBA00022729"/>
    </source>
</evidence>
<feature type="signal peptide" evidence="3">
    <location>
        <begin position="1"/>
        <end position="20"/>
    </location>
</feature>
<gene>
    <name evidence="5" type="ORF">HK097_008646</name>
</gene>
<proteinExistence type="predicted"/>
<comment type="caution">
    <text evidence="5">The sequence shown here is derived from an EMBL/GenBank/DDBJ whole genome shotgun (WGS) entry which is preliminary data.</text>
</comment>
<dbReference type="GO" id="GO:0030248">
    <property type="term" value="F:cellulose binding"/>
    <property type="evidence" value="ECO:0007669"/>
    <property type="project" value="InterPro"/>
</dbReference>
<reference evidence="5" key="1">
    <citation type="submission" date="2020-05" db="EMBL/GenBank/DDBJ databases">
        <title>Phylogenomic resolution of chytrid fungi.</title>
        <authorList>
            <person name="Stajich J.E."/>
            <person name="Amses K."/>
            <person name="Simmons R."/>
            <person name="Seto K."/>
            <person name="Myers J."/>
            <person name="Bonds A."/>
            <person name="Quandt C.A."/>
            <person name="Barry K."/>
            <person name="Liu P."/>
            <person name="Grigoriev I."/>
            <person name="Longcore J.E."/>
            <person name="James T.Y."/>
        </authorList>
    </citation>
    <scope>NUCLEOTIDE SEQUENCE</scope>
    <source>
        <strain evidence="5">JEL0318</strain>
    </source>
</reference>
<keyword evidence="1 3" id="KW-0732">Signal</keyword>
<evidence type="ECO:0000313" key="5">
    <source>
        <dbReference type="EMBL" id="KAJ3055937.1"/>
    </source>
</evidence>
<dbReference type="PROSITE" id="PS51164">
    <property type="entry name" value="CBM1_2"/>
    <property type="match status" value="1"/>
</dbReference>
<feature type="region of interest" description="Disordered" evidence="2">
    <location>
        <begin position="58"/>
        <end position="110"/>
    </location>
</feature>
<sequence>MKFTTVSVFAALAFVSSVAGQQQAWQQCGGRGWSGGTTCVSGYTCTFSNDYYSQCIPGSNPQPTTTRPQTTIRPTTTTRPQTTTTRSTASRTTTTTVTRTTSGGPAPTGTGYLIRAVQSPVFHLYLQNNAGKPVLGAESSGLRFAISNGKIQAIGSGLYLNWDSSATTSYKPLSFDAISTSTGWGLEGDTIITTNGSPLGRQLNFLTCGSGNVLYLATGNEGPSGQSCTMITLHLPCLC</sequence>
<evidence type="ECO:0000256" key="2">
    <source>
        <dbReference type="SAM" id="MobiDB-lite"/>
    </source>
</evidence>
<dbReference type="InterPro" id="IPR035971">
    <property type="entry name" value="CBD_sf"/>
</dbReference>
<feature type="compositionally biased region" description="Low complexity" evidence="2">
    <location>
        <begin position="61"/>
        <end position="110"/>
    </location>
</feature>
<organism evidence="5 6">
    <name type="scientific">Rhizophlyctis rosea</name>
    <dbReference type="NCBI Taxonomy" id="64517"/>
    <lineage>
        <taxon>Eukaryota</taxon>
        <taxon>Fungi</taxon>
        <taxon>Fungi incertae sedis</taxon>
        <taxon>Chytridiomycota</taxon>
        <taxon>Chytridiomycota incertae sedis</taxon>
        <taxon>Chytridiomycetes</taxon>
        <taxon>Rhizophlyctidales</taxon>
        <taxon>Rhizophlyctidaceae</taxon>
        <taxon>Rhizophlyctis</taxon>
    </lineage>
</organism>
<evidence type="ECO:0000256" key="3">
    <source>
        <dbReference type="SAM" id="SignalP"/>
    </source>
</evidence>
<feature type="domain" description="CBM1" evidence="4">
    <location>
        <begin position="20"/>
        <end position="56"/>
    </location>
</feature>
<name>A0AAD5X5E7_9FUNG</name>
<dbReference type="Proteomes" id="UP001212841">
    <property type="component" value="Unassembled WGS sequence"/>
</dbReference>
<dbReference type="GO" id="GO:0005975">
    <property type="term" value="P:carbohydrate metabolic process"/>
    <property type="evidence" value="ECO:0007669"/>
    <property type="project" value="InterPro"/>
</dbReference>
<dbReference type="SUPFAM" id="SSF57180">
    <property type="entry name" value="Cellulose-binding domain"/>
    <property type="match status" value="1"/>
</dbReference>
<keyword evidence="6" id="KW-1185">Reference proteome</keyword>
<feature type="chain" id="PRO_5042132756" description="CBM1 domain-containing protein" evidence="3">
    <location>
        <begin position="21"/>
        <end position="239"/>
    </location>
</feature>
<dbReference type="PROSITE" id="PS00562">
    <property type="entry name" value="CBM1_1"/>
    <property type="match status" value="1"/>
</dbReference>
<dbReference type="Pfam" id="PF00734">
    <property type="entry name" value="CBM_1"/>
    <property type="match status" value="1"/>
</dbReference>